<proteinExistence type="predicted"/>
<feature type="compositionally biased region" description="Low complexity" evidence="1">
    <location>
        <begin position="20"/>
        <end position="36"/>
    </location>
</feature>
<dbReference type="OrthoDB" id="5868900at2759"/>
<reference evidence="2 3" key="1">
    <citation type="journal article" date="2015" name="Genome Biol.">
        <title>Comparative genomics of Steinernema reveals deeply conserved gene regulatory networks.</title>
        <authorList>
            <person name="Dillman A.R."/>
            <person name="Macchietto M."/>
            <person name="Porter C.F."/>
            <person name="Rogers A."/>
            <person name="Williams B."/>
            <person name="Antoshechkin I."/>
            <person name="Lee M.M."/>
            <person name="Goodwin Z."/>
            <person name="Lu X."/>
            <person name="Lewis E.E."/>
            <person name="Goodrich-Blair H."/>
            <person name="Stock S.P."/>
            <person name="Adams B.J."/>
            <person name="Sternberg P.W."/>
            <person name="Mortazavi A."/>
        </authorList>
    </citation>
    <scope>NUCLEOTIDE SEQUENCE [LARGE SCALE GENOMIC DNA]</scope>
    <source>
        <strain evidence="2 3">ALL</strain>
    </source>
</reference>
<dbReference type="AlphaFoldDB" id="A0A4U8UUH8"/>
<evidence type="ECO:0000256" key="1">
    <source>
        <dbReference type="SAM" id="MobiDB-lite"/>
    </source>
</evidence>
<dbReference type="EMBL" id="AZBU02000001">
    <property type="protein sequence ID" value="TMS35837.1"/>
    <property type="molecule type" value="Genomic_DNA"/>
</dbReference>
<feature type="region of interest" description="Disordered" evidence="1">
    <location>
        <begin position="1"/>
        <end position="38"/>
    </location>
</feature>
<evidence type="ECO:0000313" key="3">
    <source>
        <dbReference type="Proteomes" id="UP000298663"/>
    </source>
</evidence>
<feature type="region of interest" description="Disordered" evidence="1">
    <location>
        <begin position="157"/>
        <end position="178"/>
    </location>
</feature>
<organism evidence="2 3">
    <name type="scientific">Steinernema carpocapsae</name>
    <name type="common">Entomopathogenic nematode</name>
    <dbReference type="NCBI Taxonomy" id="34508"/>
    <lineage>
        <taxon>Eukaryota</taxon>
        <taxon>Metazoa</taxon>
        <taxon>Ecdysozoa</taxon>
        <taxon>Nematoda</taxon>
        <taxon>Chromadorea</taxon>
        <taxon>Rhabditida</taxon>
        <taxon>Tylenchina</taxon>
        <taxon>Panagrolaimomorpha</taxon>
        <taxon>Strongyloidoidea</taxon>
        <taxon>Steinernematidae</taxon>
        <taxon>Steinernema</taxon>
    </lineage>
</organism>
<dbReference type="EMBL" id="CM016762">
    <property type="protein sequence ID" value="TMS35837.1"/>
    <property type="molecule type" value="Genomic_DNA"/>
</dbReference>
<accession>A0A4U8UUH8</accession>
<feature type="compositionally biased region" description="Polar residues" evidence="1">
    <location>
        <begin position="1"/>
        <end position="19"/>
    </location>
</feature>
<comment type="caution">
    <text evidence="2">The sequence shown here is derived from an EMBL/GenBank/DDBJ whole genome shotgun (WGS) entry which is preliminary data.</text>
</comment>
<keyword evidence="3" id="KW-1185">Reference proteome</keyword>
<gene>
    <name evidence="2" type="ORF">L596_003145</name>
</gene>
<reference evidence="2 3" key="2">
    <citation type="journal article" date="2019" name="G3 (Bethesda)">
        <title>Hybrid Assembly of the Genome of the Entomopathogenic Nematode Steinernema carpocapsae Identifies the X-Chromosome.</title>
        <authorList>
            <person name="Serra L."/>
            <person name="Macchietto M."/>
            <person name="Macias-Munoz A."/>
            <person name="McGill C.J."/>
            <person name="Rodriguez I.M."/>
            <person name="Rodriguez B."/>
            <person name="Murad R."/>
            <person name="Mortazavi A."/>
        </authorList>
    </citation>
    <scope>NUCLEOTIDE SEQUENCE [LARGE SCALE GENOMIC DNA]</scope>
    <source>
        <strain evidence="2 3">ALL</strain>
    </source>
</reference>
<evidence type="ECO:0000313" key="2">
    <source>
        <dbReference type="EMBL" id="TMS35837.1"/>
    </source>
</evidence>
<protein>
    <submittedName>
        <fullName evidence="2">Uncharacterized protein</fullName>
    </submittedName>
</protein>
<name>A0A4U8UUH8_STECR</name>
<feature type="compositionally biased region" description="Polar residues" evidence="1">
    <location>
        <begin position="157"/>
        <end position="173"/>
    </location>
</feature>
<dbReference type="Proteomes" id="UP000298663">
    <property type="component" value="Chromosome X"/>
</dbReference>
<dbReference type="STRING" id="34508.A0A4U8UUH8"/>
<sequence>MQLQQQPAVRLSPRSNPNGQAQLPQQQRMDQQDLQQELSHMQATPNAQCGCVLIVIQNQAQGTQSPQYQCQCTASPRSDQSNVHNNNFGNGVQYPASTYLPVEVATTTSVPTTTTLAPVNTNSNGANHKKQNPCQCIMISVRPEGPQSNYQCNCDQQNPAAESHTNGRPSSNGHYEPEHVFTTTEPNKLLSYDSSGKVQAYHTTYYSDDSFNGEFEAIRNDYVQETHAQPSYNRNSFSGDTETYGTSDDQIAGTVQHSNGEPPATTSCIVIRLPQNAKACVCQADYVQCAENTCCLSSRYRSMKGNPKTKDGGDSAVDLIMDVLKSIKTNLQKP</sequence>